<keyword evidence="1" id="KW-0812">Transmembrane</keyword>
<feature type="transmembrane region" description="Helical" evidence="1">
    <location>
        <begin position="144"/>
        <end position="168"/>
    </location>
</feature>
<accession>U1MPK9</accession>
<evidence type="ECO:0000313" key="4">
    <source>
        <dbReference type="Proteomes" id="UP000016462"/>
    </source>
</evidence>
<gene>
    <name evidence="3" type="ORF">L332_05040</name>
</gene>
<protein>
    <recommendedName>
        <fullName evidence="2">DUF1468 domain-containing protein</fullName>
    </recommendedName>
</protein>
<dbReference type="Pfam" id="PF07331">
    <property type="entry name" value="TctB"/>
    <property type="match status" value="1"/>
</dbReference>
<dbReference type="AlphaFoldDB" id="U1MPK9"/>
<feature type="domain" description="DUF1468" evidence="2">
    <location>
        <begin position="30"/>
        <end position="171"/>
    </location>
</feature>
<organism evidence="3 4">
    <name type="scientific">Agrococcus pavilionensis RW1</name>
    <dbReference type="NCBI Taxonomy" id="1330458"/>
    <lineage>
        <taxon>Bacteria</taxon>
        <taxon>Bacillati</taxon>
        <taxon>Actinomycetota</taxon>
        <taxon>Actinomycetes</taxon>
        <taxon>Micrococcales</taxon>
        <taxon>Microbacteriaceae</taxon>
        <taxon>Agrococcus</taxon>
    </lineage>
</organism>
<feature type="transmembrane region" description="Helical" evidence="1">
    <location>
        <begin position="25"/>
        <end position="43"/>
    </location>
</feature>
<feature type="transmembrane region" description="Helical" evidence="1">
    <location>
        <begin position="63"/>
        <end position="81"/>
    </location>
</feature>
<sequence>MSTATSAGATPSGASAASRSARIEAMAFVGLIALLSIAVLIATTTIREPPGSTNTLGARVVPYAVGGLMLVSAIAVLIGQLRGRFGHAEEGEDIDLEHGTSWGSTGVVVLSFLSLMLTIPHLGWPLGVTILFTGASLALGAKRWWVAVLIGLALGVVTQVVFGTLLGLSLPATGTLTSWIGL</sequence>
<evidence type="ECO:0000313" key="3">
    <source>
        <dbReference type="EMBL" id="ERG63836.1"/>
    </source>
</evidence>
<dbReference type="RefSeq" id="WP_021010804.1">
    <property type="nucleotide sequence ID" value="NZ_ASHR01000028.1"/>
</dbReference>
<evidence type="ECO:0000259" key="2">
    <source>
        <dbReference type="Pfam" id="PF07331"/>
    </source>
</evidence>
<name>U1MPK9_9MICO</name>
<keyword evidence="4" id="KW-1185">Reference proteome</keyword>
<dbReference type="Proteomes" id="UP000016462">
    <property type="component" value="Unassembled WGS sequence"/>
</dbReference>
<reference evidence="3 4" key="1">
    <citation type="journal article" date="2013" name="Genome Announc.">
        <title>First draft genome sequence from a member of the genus agrococcus, isolated from modern microbialites.</title>
        <authorList>
            <person name="White R.A.III."/>
            <person name="Grassa C.J."/>
            <person name="Suttle C.A."/>
        </authorList>
    </citation>
    <scope>NUCLEOTIDE SEQUENCE [LARGE SCALE GENOMIC DNA]</scope>
    <source>
        <strain evidence="3 4">RW1</strain>
    </source>
</reference>
<dbReference type="OrthoDB" id="5119225at2"/>
<keyword evidence="1" id="KW-0472">Membrane</keyword>
<dbReference type="EMBL" id="ASHR01000028">
    <property type="protein sequence ID" value="ERG63836.1"/>
    <property type="molecule type" value="Genomic_DNA"/>
</dbReference>
<proteinExistence type="predicted"/>
<keyword evidence="1" id="KW-1133">Transmembrane helix</keyword>
<comment type="caution">
    <text evidence="3">The sequence shown here is derived from an EMBL/GenBank/DDBJ whole genome shotgun (WGS) entry which is preliminary data.</text>
</comment>
<evidence type="ECO:0000256" key="1">
    <source>
        <dbReference type="SAM" id="Phobius"/>
    </source>
</evidence>
<dbReference type="InterPro" id="IPR009936">
    <property type="entry name" value="DUF1468"/>
</dbReference>